<name>A0A1S8WMH3_OPIVI</name>
<dbReference type="Proteomes" id="UP000243686">
    <property type="component" value="Unassembled WGS sequence"/>
</dbReference>
<reference evidence="1 2" key="1">
    <citation type="submission" date="2015-03" db="EMBL/GenBank/DDBJ databases">
        <title>Draft genome of the nematode, Opisthorchis viverrini.</title>
        <authorList>
            <person name="Mitreva M."/>
        </authorList>
    </citation>
    <scope>NUCLEOTIDE SEQUENCE [LARGE SCALE GENOMIC DNA]</scope>
    <source>
        <strain evidence="1">Khon Kaen</strain>
    </source>
</reference>
<accession>A0A1S8WMH3</accession>
<sequence length="107" mass="12179">MEKCSDYHKPGELCLTLHTTHSLSLKFWIQGPQFPKVGGQQVGNGIEPKNTLRVDEMCDEERCVQLKTFPAEVSATYKLDSKPCKRLCRKPSIYKLHAIVFNILLCV</sequence>
<gene>
    <name evidence="1" type="ORF">X801_08631</name>
</gene>
<dbReference type="AlphaFoldDB" id="A0A1S8WMH3"/>
<keyword evidence="2" id="KW-1185">Reference proteome</keyword>
<protein>
    <submittedName>
        <fullName evidence="1">Uncharacterized protein</fullName>
    </submittedName>
</protein>
<organism evidence="1 2">
    <name type="scientific">Opisthorchis viverrini</name>
    <name type="common">Southeast Asian liver fluke</name>
    <dbReference type="NCBI Taxonomy" id="6198"/>
    <lineage>
        <taxon>Eukaryota</taxon>
        <taxon>Metazoa</taxon>
        <taxon>Spiralia</taxon>
        <taxon>Lophotrochozoa</taxon>
        <taxon>Platyhelminthes</taxon>
        <taxon>Trematoda</taxon>
        <taxon>Digenea</taxon>
        <taxon>Opisthorchiida</taxon>
        <taxon>Opisthorchiata</taxon>
        <taxon>Opisthorchiidae</taxon>
        <taxon>Opisthorchis</taxon>
    </lineage>
</organism>
<evidence type="ECO:0000313" key="2">
    <source>
        <dbReference type="Proteomes" id="UP000243686"/>
    </source>
</evidence>
<evidence type="ECO:0000313" key="1">
    <source>
        <dbReference type="EMBL" id="OON15564.1"/>
    </source>
</evidence>
<dbReference type="EMBL" id="KV903598">
    <property type="protein sequence ID" value="OON15564.1"/>
    <property type="molecule type" value="Genomic_DNA"/>
</dbReference>
<proteinExistence type="predicted"/>